<comment type="caution">
    <text evidence="2">The sequence shown here is derived from an EMBL/GenBank/DDBJ whole genome shotgun (WGS) entry which is preliminary data.</text>
</comment>
<name>A0ABU9DRJ7_9BACL</name>
<organism evidence="2 3">
    <name type="scientific">Paenibacillus filicis</name>
    <dbReference type="NCBI Taxonomy" id="669464"/>
    <lineage>
        <taxon>Bacteria</taxon>
        <taxon>Bacillati</taxon>
        <taxon>Bacillota</taxon>
        <taxon>Bacilli</taxon>
        <taxon>Bacillales</taxon>
        <taxon>Paenibacillaceae</taxon>
        <taxon>Paenibacillus</taxon>
    </lineage>
</organism>
<evidence type="ECO:0000313" key="3">
    <source>
        <dbReference type="Proteomes" id="UP001469365"/>
    </source>
</evidence>
<feature type="domain" description="HTH cro/C1-type" evidence="1">
    <location>
        <begin position="21"/>
        <end position="66"/>
    </location>
</feature>
<dbReference type="RefSeq" id="WP_341418602.1">
    <property type="nucleotide sequence ID" value="NZ_JBBPCC010000021.1"/>
</dbReference>
<accession>A0ABU9DRJ7</accession>
<evidence type="ECO:0000259" key="1">
    <source>
        <dbReference type="PROSITE" id="PS50943"/>
    </source>
</evidence>
<gene>
    <name evidence="2" type="ORF">WMW72_26525</name>
</gene>
<dbReference type="InterPro" id="IPR010982">
    <property type="entry name" value="Lambda_DNA-bd_dom_sf"/>
</dbReference>
<evidence type="ECO:0000313" key="2">
    <source>
        <dbReference type="EMBL" id="MEK8131470.1"/>
    </source>
</evidence>
<dbReference type="PROSITE" id="PS50943">
    <property type="entry name" value="HTH_CROC1"/>
    <property type="match status" value="1"/>
</dbReference>
<reference evidence="2 3" key="1">
    <citation type="submission" date="2024-04" db="EMBL/GenBank/DDBJ databases">
        <title>draft genome sequnece of Paenibacillus filicis.</title>
        <authorList>
            <person name="Kim D.-U."/>
        </authorList>
    </citation>
    <scope>NUCLEOTIDE SEQUENCE [LARGE SCALE GENOMIC DNA]</scope>
    <source>
        <strain evidence="2 3">KACC14197</strain>
    </source>
</reference>
<dbReference type="SUPFAM" id="SSF47413">
    <property type="entry name" value="lambda repressor-like DNA-binding domains"/>
    <property type="match status" value="1"/>
</dbReference>
<dbReference type="CDD" id="cd00093">
    <property type="entry name" value="HTH_XRE"/>
    <property type="match status" value="1"/>
</dbReference>
<dbReference type="EMBL" id="JBBPCC010000021">
    <property type="protein sequence ID" value="MEK8131470.1"/>
    <property type="molecule type" value="Genomic_DNA"/>
</dbReference>
<dbReference type="SMART" id="SM00530">
    <property type="entry name" value="HTH_XRE"/>
    <property type="match status" value="1"/>
</dbReference>
<keyword evidence="3" id="KW-1185">Reference proteome</keyword>
<protein>
    <submittedName>
        <fullName evidence="2">Helix-turn-helix transcriptional regulator</fullName>
    </submittedName>
</protein>
<dbReference type="Proteomes" id="UP001469365">
    <property type="component" value="Unassembled WGS sequence"/>
</dbReference>
<dbReference type="Pfam" id="PF01381">
    <property type="entry name" value="HTH_3"/>
    <property type="match status" value="1"/>
</dbReference>
<sequence length="70" mass="7849">MNKRELTPLGAEVKKRLIDIGMTQGQLAEKIGTSDQYLNLILYGQRSGKKYLSKIMTELGIDPDTIRQPA</sequence>
<proteinExistence type="predicted"/>
<dbReference type="Gene3D" id="1.10.260.40">
    <property type="entry name" value="lambda repressor-like DNA-binding domains"/>
    <property type="match status" value="1"/>
</dbReference>
<dbReference type="InterPro" id="IPR001387">
    <property type="entry name" value="Cro/C1-type_HTH"/>
</dbReference>